<reference evidence="1" key="1">
    <citation type="submission" date="2022-05" db="EMBL/GenBank/DDBJ databases">
        <title>The Musa troglodytarum L. genome provides insights into the mechanism of non-climacteric behaviour and enrichment of carotenoids.</title>
        <authorList>
            <person name="Wang J."/>
        </authorList>
    </citation>
    <scope>NUCLEOTIDE SEQUENCE</scope>
    <source>
        <tissue evidence="1">Leaf</tissue>
    </source>
</reference>
<proteinExistence type="predicted"/>
<accession>A0A9E7HZN5</accession>
<name>A0A9E7HZN5_9LILI</name>
<dbReference type="EMBL" id="CP097510">
    <property type="protein sequence ID" value="URE39943.1"/>
    <property type="molecule type" value="Genomic_DNA"/>
</dbReference>
<dbReference type="PANTHER" id="PTHR35110:SF3">
    <property type="entry name" value="OS08G0360000 PROTEIN"/>
    <property type="match status" value="1"/>
</dbReference>
<evidence type="ECO:0000313" key="1">
    <source>
        <dbReference type="EMBL" id="URE39943.1"/>
    </source>
</evidence>
<dbReference type="PANTHER" id="PTHR35110">
    <property type="entry name" value="EXPRESSED PROTEIN"/>
    <property type="match status" value="1"/>
</dbReference>
<dbReference type="Proteomes" id="UP001055439">
    <property type="component" value="Chromosome 8"/>
</dbReference>
<keyword evidence="2" id="KW-1185">Reference proteome</keyword>
<gene>
    <name evidence="1" type="ORF">MUK42_26118</name>
</gene>
<dbReference type="AlphaFoldDB" id="A0A9E7HZN5"/>
<dbReference type="OrthoDB" id="1938190at2759"/>
<evidence type="ECO:0000313" key="2">
    <source>
        <dbReference type="Proteomes" id="UP001055439"/>
    </source>
</evidence>
<protein>
    <submittedName>
        <fullName evidence="1">Uncharacterized protein</fullName>
    </submittedName>
</protein>
<organism evidence="1 2">
    <name type="scientific">Musa troglodytarum</name>
    <name type="common">fe'i banana</name>
    <dbReference type="NCBI Taxonomy" id="320322"/>
    <lineage>
        <taxon>Eukaryota</taxon>
        <taxon>Viridiplantae</taxon>
        <taxon>Streptophyta</taxon>
        <taxon>Embryophyta</taxon>
        <taxon>Tracheophyta</taxon>
        <taxon>Spermatophyta</taxon>
        <taxon>Magnoliopsida</taxon>
        <taxon>Liliopsida</taxon>
        <taxon>Zingiberales</taxon>
        <taxon>Musaceae</taxon>
        <taxon>Musa</taxon>
    </lineage>
</organism>
<sequence>MKILLRWMRERQKLRIICNHDGPHKQFLYTTWFTNPRTMPPRPRKGSSVP</sequence>